<dbReference type="Gene3D" id="1.10.287.3020">
    <property type="match status" value="1"/>
</dbReference>
<organism evidence="1 2">
    <name type="scientific">Azomonas agilis</name>
    <dbReference type="NCBI Taxonomy" id="116849"/>
    <lineage>
        <taxon>Bacteria</taxon>
        <taxon>Pseudomonadati</taxon>
        <taxon>Pseudomonadota</taxon>
        <taxon>Gammaproteobacteria</taxon>
        <taxon>Pseudomonadales</taxon>
        <taxon>Pseudomonadaceae</taxon>
        <taxon>Azomonas</taxon>
    </lineage>
</organism>
<dbReference type="EMBL" id="VLKG01000001">
    <property type="protein sequence ID" value="TWH77141.1"/>
    <property type="molecule type" value="Genomic_DNA"/>
</dbReference>
<proteinExistence type="predicted"/>
<comment type="caution">
    <text evidence="1">The sequence shown here is derived from an EMBL/GenBank/DDBJ whole genome shotgun (WGS) entry which is preliminary data.</text>
</comment>
<dbReference type="AlphaFoldDB" id="A0A562J1I9"/>
<dbReference type="InterPro" id="IPR021490">
    <property type="entry name" value="DUF3144"/>
</dbReference>
<dbReference type="Pfam" id="PF11342">
    <property type="entry name" value="DUF3144"/>
    <property type="match status" value="1"/>
</dbReference>
<gene>
    <name evidence="1" type="ORF">LX59_00044</name>
</gene>
<dbReference type="OrthoDB" id="5344355at2"/>
<keyword evidence="2" id="KW-1185">Reference proteome</keyword>
<sequence>MSATNPAEEEVSSFFDLANQFIEVANRQLEEEEKTLEEVASAFRYAVARFTAYETVTRLGAIFSAEIEGLPNPDQVKEELLAKFVEQFRSMLDENLSEQIQAMSESEEEKQH</sequence>
<evidence type="ECO:0000313" key="2">
    <source>
        <dbReference type="Proteomes" id="UP000319627"/>
    </source>
</evidence>
<evidence type="ECO:0000313" key="1">
    <source>
        <dbReference type="EMBL" id="TWH77141.1"/>
    </source>
</evidence>
<reference evidence="1 2" key="1">
    <citation type="submission" date="2019-07" db="EMBL/GenBank/DDBJ databases">
        <title>Genomic Encyclopedia of Type Strains, Phase I: the one thousand microbial genomes (KMG-I) project.</title>
        <authorList>
            <person name="Kyrpides N."/>
        </authorList>
    </citation>
    <scope>NUCLEOTIDE SEQUENCE [LARGE SCALE GENOMIC DNA]</scope>
    <source>
        <strain evidence="1 2">DSM 375</strain>
    </source>
</reference>
<protein>
    <submittedName>
        <fullName evidence="1">Uncharacterized protein DUF3144</fullName>
    </submittedName>
</protein>
<accession>A0A562J1I9</accession>
<name>A0A562J1I9_9GAMM</name>
<dbReference type="RefSeq" id="WP_144569839.1">
    <property type="nucleotide sequence ID" value="NZ_VLKG01000001.1"/>
</dbReference>
<dbReference type="Proteomes" id="UP000319627">
    <property type="component" value="Unassembled WGS sequence"/>
</dbReference>